<keyword evidence="4" id="KW-1185">Reference proteome</keyword>
<feature type="compositionally biased region" description="Polar residues" evidence="1">
    <location>
        <begin position="1"/>
        <end position="12"/>
    </location>
</feature>
<evidence type="ECO:0000313" key="3">
    <source>
        <dbReference type="EMBL" id="KAL0478538.1"/>
    </source>
</evidence>
<dbReference type="InterPro" id="IPR039762">
    <property type="entry name" value="Nmd2/UPF2"/>
</dbReference>
<proteinExistence type="predicted"/>
<dbReference type="GO" id="GO:0005737">
    <property type="term" value="C:cytoplasm"/>
    <property type="evidence" value="ECO:0007669"/>
    <property type="project" value="TreeGrafter"/>
</dbReference>
<dbReference type="AlphaFoldDB" id="A0AAW2YNK6"/>
<feature type="non-terminal residue" evidence="3">
    <location>
        <position position="572"/>
    </location>
</feature>
<dbReference type="Pfam" id="PF02854">
    <property type="entry name" value="MIF4G"/>
    <property type="match status" value="1"/>
</dbReference>
<feature type="compositionally biased region" description="Basic and acidic residues" evidence="1">
    <location>
        <begin position="14"/>
        <end position="29"/>
    </location>
</feature>
<dbReference type="GO" id="GO:0000184">
    <property type="term" value="P:nuclear-transcribed mRNA catabolic process, nonsense-mediated decay"/>
    <property type="evidence" value="ECO:0007669"/>
    <property type="project" value="InterPro"/>
</dbReference>
<reference evidence="3 4" key="1">
    <citation type="submission" date="2024-03" db="EMBL/GenBank/DDBJ databases">
        <title>The Acrasis kona genome and developmental transcriptomes reveal deep origins of eukaryotic multicellular pathways.</title>
        <authorList>
            <person name="Sheikh S."/>
            <person name="Fu C.-J."/>
            <person name="Brown M.W."/>
            <person name="Baldauf S.L."/>
        </authorList>
    </citation>
    <scope>NUCLEOTIDE SEQUENCE [LARGE SCALE GENOMIC DNA]</scope>
    <source>
        <strain evidence="3 4">ATCC MYA-3509</strain>
    </source>
</reference>
<name>A0AAW2YNK6_9EUKA</name>
<dbReference type="InterPro" id="IPR016024">
    <property type="entry name" value="ARM-type_fold"/>
</dbReference>
<sequence length="572" mass="66158">MPEGNEQQPQTTDDVEKKEDDADEKERLKMISEWDRTANERRELRKSNLEAHKNRPDASFFKTLDSNINKNTKFVKRVRSFAELQTDQKRLIVPEMQKLNLRRYIEELVQAIVAIPMQSSDIPIIAQVISSLHQFYAEFSESIVKSIIQSCVNANSILDLSKFSVVLLLITELHLVGMHLDFSTIYNLVKGLIFKEQDKRTMAVLSSILLFLNMHGDELLVLEHSSDTARLRAQHRAFSKNTSHAVISDAESKQMRDLINNFQQHLCNKLYKDYLDLKQMEEDKHADLMSGVESKSDKTTYDRANRSWFKLYVSTKELSDLMNKELPQNLEQALDRYNESISEALSKSESKRDRSNSDLFEDEESRSFYEDVLDLESILKDTHGADENGMSSVVTSVDKESDDTNNSTEAISTRVEKLMNTLNKSCMSRALMTQWILEFSQVNTKSSRKKLVRTMFAVNRTSLELLPHYSRLVAILSTQYKDVPQQLVASLEDEFNKLFNQKDQIKIETKVKNIRFISELTKFKILPPQTTLSLLDKCLNDFRHHNIDVACHLLETCGRFLYVNKDTHEKTV</sequence>
<gene>
    <name evidence="3" type="ORF">AKO1_004387</name>
</gene>
<dbReference type="Proteomes" id="UP001431209">
    <property type="component" value="Unassembled WGS sequence"/>
</dbReference>
<accession>A0AAW2YNK6</accession>
<dbReference type="GO" id="GO:0003723">
    <property type="term" value="F:RNA binding"/>
    <property type="evidence" value="ECO:0007669"/>
    <property type="project" value="InterPro"/>
</dbReference>
<evidence type="ECO:0000259" key="2">
    <source>
        <dbReference type="SMART" id="SM00543"/>
    </source>
</evidence>
<dbReference type="Gene3D" id="1.25.40.180">
    <property type="match status" value="2"/>
</dbReference>
<dbReference type="InterPro" id="IPR003890">
    <property type="entry name" value="MIF4G-like_typ-3"/>
</dbReference>
<organism evidence="3 4">
    <name type="scientific">Acrasis kona</name>
    <dbReference type="NCBI Taxonomy" id="1008807"/>
    <lineage>
        <taxon>Eukaryota</taxon>
        <taxon>Discoba</taxon>
        <taxon>Heterolobosea</taxon>
        <taxon>Tetramitia</taxon>
        <taxon>Eutetramitia</taxon>
        <taxon>Acrasidae</taxon>
        <taxon>Acrasis</taxon>
    </lineage>
</organism>
<dbReference type="PANTHER" id="PTHR12839">
    <property type="entry name" value="NONSENSE-MEDIATED MRNA DECAY PROTEIN 2 UP-FRAMESHIFT SUPPRESSOR 2"/>
    <property type="match status" value="1"/>
</dbReference>
<dbReference type="SMART" id="SM00543">
    <property type="entry name" value="MIF4G"/>
    <property type="match status" value="1"/>
</dbReference>
<dbReference type="PANTHER" id="PTHR12839:SF7">
    <property type="entry name" value="REGULATOR OF NONSENSE TRANSCRIPTS 2"/>
    <property type="match status" value="1"/>
</dbReference>
<dbReference type="GO" id="GO:0035145">
    <property type="term" value="C:exon-exon junction complex"/>
    <property type="evidence" value="ECO:0007669"/>
    <property type="project" value="TreeGrafter"/>
</dbReference>
<dbReference type="SUPFAM" id="SSF48371">
    <property type="entry name" value="ARM repeat"/>
    <property type="match status" value="1"/>
</dbReference>
<dbReference type="EMBL" id="JAOPGA020000423">
    <property type="protein sequence ID" value="KAL0478538.1"/>
    <property type="molecule type" value="Genomic_DNA"/>
</dbReference>
<evidence type="ECO:0000256" key="1">
    <source>
        <dbReference type="SAM" id="MobiDB-lite"/>
    </source>
</evidence>
<feature type="region of interest" description="Disordered" evidence="1">
    <location>
        <begin position="1"/>
        <end position="29"/>
    </location>
</feature>
<comment type="caution">
    <text evidence="3">The sequence shown here is derived from an EMBL/GenBank/DDBJ whole genome shotgun (WGS) entry which is preliminary data.</text>
</comment>
<feature type="domain" description="MIF4G" evidence="2">
    <location>
        <begin position="412"/>
        <end position="571"/>
    </location>
</feature>
<protein>
    <submittedName>
        <fullName evidence="3">Regulator of nonsense transcript</fullName>
    </submittedName>
</protein>
<evidence type="ECO:0000313" key="4">
    <source>
        <dbReference type="Proteomes" id="UP001431209"/>
    </source>
</evidence>